<dbReference type="InterPro" id="IPR004488">
    <property type="entry name" value="Mg/Co-transport_prot_CorA"/>
</dbReference>
<dbReference type="OrthoDB" id="9803416at2"/>
<keyword evidence="8 12" id="KW-0406">Ion transport</keyword>
<keyword evidence="15" id="KW-1185">Reference proteome</keyword>
<feature type="region of interest" description="Disordered" evidence="13">
    <location>
        <begin position="1"/>
        <end position="21"/>
    </location>
</feature>
<keyword evidence="3 12" id="KW-0813">Transport</keyword>
<evidence type="ECO:0000256" key="1">
    <source>
        <dbReference type="ARBA" id="ARBA00004651"/>
    </source>
</evidence>
<dbReference type="GO" id="GO:0000287">
    <property type="term" value="F:magnesium ion binding"/>
    <property type="evidence" value="ECO:0007669"/>
    <property type="project" value="TreeGrafter"/>
</dbReference>
<dbReference type="EMBL" id="VOHM01000039">
    <property type="protein sequence ID" value="TWT17759.1"/>
    <property type="molecule type" value="Genomic_DNA"/>
</dbReference>
<dbReference type="Pfam" id="PF01544">
    <property type="entry name" value="CorA"/>
    <property type="match status" value="1"/>
</dbReference>
<evidence type="ECO:0000256" key="13">
    <source>
        <dbReference type="SAM" id="MobiDB-lite"/>
    </source>
</evidence>
<dbReference type="SUPFAM" id="SSF144083">
    <property type="entry name" value="Magnesium transport protein CorA, transmembrane region"/>
    <property type="match status" value="1"/>
</dbReference>
<dbReference type="NCBIfam" id="TIGR00383">
    <property type="entry name" value="corA"/>
    <property type="match status" value="1"/>
</dbReference>
<dbReference type="InterPro" id="IPR045863">
    <property type="entry name" value="CorA_TM1_TM2"/>
</dbReference>
<dbReference type="PANTHER" id="PTHR46494:SF1">
    <property type="entry name" value="CORA FAMILY METAL ION TRANSPORTER (EUROFUNG)"/>
    <property type="match status" value="1"/>
</dbReference>
<keyword evidence="5 12" id="KW-0812">Transmembrane</keyword>
<dbReference type="CDD" id="cd12830">
    <property type="entry name" value="MtCorA-like"/>
    <property type="match status" value="1"/>
</dbReference>
<comment type="catalytic activity">
    <reaction evidence="10">
        <text>Mg(2+)(in) = Mg(2+)(out)</text>
        <dbReference type="Rhea" id="RHEA:29827"/>
        <dbReference type="ChEBI" id="CHEBI:18420"/>
    </reaction>
</comment>
<sequence>MVSPRRGVRNGTHPPAPNEQTVERCRVYVRGHRLTEEFASYADALAEVRRRGEGFVWLGMLQPTEQHMQEVAEAFGLHELIVEDAVAAHQRPKVERYDDQVFFVVRSVRYQEHEHVSDAKEIISTGEVQMIFAKDFIITIRHGHHTRIAGLRRRIEQDPEQCALGPSAVAWQIADMLVDEYLSIANEISGDVDELENEVFTPNSRFDIEQIYMLKREILEMRHSIDPLASALQALIQNHKDVLPKAIRSYFRDVLDHEIIAADRVAGYDERLSALIDAGVAKITLQQNSDMRKISALVGMAAVPTMIAGIYGMNFAYMPELQLRYGYFVVLGIMASTVLAMWWLLRKNHWL</sequence>
<evidence type="ECO:0000256" key="8">
    <source>
        <dbReference type="ARBA" id="ARBA00023065"/>
    </source>
</evidence>
<dbReference type="GO" id="GO:0015087">
    <property type="term" value="F:cobalt ion transmembrane transporter activity"/>
    <property type="evidence" value="ECO:0007669"/>
    <property type="project" value="UniProtKB-UniRule"/>
</dbReference>
<feature type="transmembrane region" description="Helical" evidence="12">
    <location>
        <begin position="294"/>
        <end position="313"/>
    </location>
</feature>
<evidence type="ECO:0000256" key="4">
    <source>
        <dbReference type="ARBA" id="ARBA00022475"/>
    </source>
</evidence>
<evidence type="ECO:0000256" key="6">
    <source>
        <dbReference type="ARBA" id="ARBA00022842"/>
    </source>
</evidence>
<evidence type="ECO:0000256" key="12">
    <source>
        <dbReference type="RuleBase" id="RU362010"/>
    </source>
</evidence>
<comment type="subcellular location">
    <subcellularLocation>
        <location evidence="1">Cell membrane</location>
        <topology evidence="1">Multi-pass membrane protein</topology>
    </subcellularLocation>
    <subcellularLocation>
        <location evidence="12">Membrane</location>
        <topology evidence="12">Multi-pass membrane protein</topology>
    </subcellularLocation>
</comment>
<dbReference type="GO" id="GO:0005886">
    <property type="term" value="C:plasma membrane"/>
    <property type="evidence" value="ECO:0007669"/>
    <property type="project" value="UniProtKB-SubCell"/>
</dbReference>
<keyword evidence="4 12" id="KW-1003">Cell membrane</keyword>
<dbReference type="InterPro" id="IPR002523">
    <property type="entry name" value="MgTranspt_CorA/ZnTranspt_ZntB"/>
</dbReference>
<keyword evidence="7 12" id="KW-1133">Transmembrane helix</keyword>
<evidence type="ECO:0000313" key="14">
    <source>
        <dbReference type="EMBL" id="TWT17759.1"/>
    </source>
</evidence>
<comment type="caution">
    <text evidence="14">The sequence shown here is derived from an EMBL/GenBank/DDBJ whole genome shotgun (WGS) entry which is preliminary data.</text>
</comment>
<comment type="function">
    <text evidence="11">Mediates influx of magnesium ions. Alternates between open and closed states. Activated by low cytoplasmic Mg(2+) levels. Inactive when cytoplasmic Mg(2+) levels are high.</text>
</comment>
<proteinExistence type="inferred from homology"/>
<evidence type="ECO:0000256" key="3">
    <source>
        <dbReference type="ARBA" id="ARBA00022448"/>
    </source>
</evidence>
<name>A0A5C5TW55_9CORY</name>
<gene>
    <name evidence="12 14" type="primary">corA</name>
    <name evidence="14" type="ORF">FRX94_12200</name>
</gene>
<evidence type="ECO:0000256" key="11">
    <source>
        <dbReference type="ARBA" id="ARBA00045497"/>
    </source>
</evidence>
<evidence type="ECO:0000256" key="5">
    <source>
        <dbReference type="ARBA" id="ARBA00022692"/>
    </source>
</evidence>
<accession>A0A5C5TW55</accession>
<dbReference type="Gene3D" id="3.30.460.20">
    <property type="entry name" value="CorA soluble domain-like"/>
    <property type="match status" value="1"/>
</dbReference>
<evidence type="ECO:0000256" key="10">
    <source>
        <dbReference type="ARBA" id="ARBA00034269"/>
    </source>
</evidence>
<evidence type="ECO:0000256" key="7">
    <source>
        <dbReference type="ARBA" id="ARBA00022989"/>
    </source>
</evidence>
<evidence type="ECO:0000256" key="9">
    <source>
        <dbReference type="ARBA" id="ARBA00023136"/>
    </source>
</evidence>
<dbReference type="Gene3D" id="1.20.58.340">
    <property type="entry name" value="Magnesium transport protein CorA, transmembrane region"/>
    <property type="match status" value="2"/>
</dbReference>
<evidence type="ECO:0000313" key="15">
    <source>
        <dbReference type="Proteomes" id="UP000320791"/>
    </source>
</evidence>
<dbReference type="GO" id="GO:0050897">
    <property type="term" value="F:cobalt ion binding"/>
    <property type="evidence" value="ECO:0007669"/>
    <property type="project" value="TreeGrafter"/>
</dbReference>
<feature type="transmembrane region" description="Helical" evidence="12">
    <location>
        <begin position="325"/>
        <end position="345"/>
    </location>
</feature>
<dbReference type="PANTHER" id="PTHR46494">
    <property type="entry name" value="CORA FAMILY METAL ION TRANSPORTER (EUROFUNG)"/>
    <property type="match status" value="1"/>
</dbReference>
<evidence type="ECO:0000256" key="2">
    <source>
        <dbReference type="ARBA" id="ARBA00009765"/>
    </source>
</evidence>
<keyword evidence="6 12" id="KW-0460">Magnesium</keyword>
<protein>
    <recommendedName>
        <fullName evidence="12">Magnesium transport protein CorA</fullName>
    </recommendedName>
</protein>
<reference evidence="14 15" key="1">
    <citation type="submission" date="2019-08" db="EMBL/GenBank/DDBJ databases">
        <authorList>
            <person name="Lei W."/>
        </authorList>
    </citation>
    <scope>NUCLEOTIDE SEQUENCE [LARGE SCALE GENOMIC DNA]</scope>
    <source>
        <strain evidence="14 15">CCUG 58627</strain>
    </source>
</reference>
<organism evidence="14 15">
    <name type="scientific">Corynebacterium canis</name>
    <dbReference type="NCBI Taxonomy" id="679663"/>
    <lineage>
        <taxon>Bacteria</taxon>
        <taxon>Bacillati</taxon>
        <taxon>Actinomycetota</taxon>
        <taxon>Actinomycetes</taxon>
        <taxon>Mycobacteriales</taxon>
        <taxon>Corynebacteriaceae</taxon>
        <taxon>Corynebacterium</taxon>
    </lineage>
</organism>
<dbReference type="GO" id="GO:0015095">
    <property type="term" value="F:magnesium ion transmembrane transporter activity"/>
    <property type="evidence" value="ECO:0007669"/>
    <property type="project" value="UniProtKB-UniRule"/>
</dbReference>
<dbReference type="InterPro" id="IPR045861">
    <property type="entry name" value="CorA_cytoplasmic_dom"/>
</dbReference>
<dbReference type="FunFam" id="1.20.58.340:FF:000004">
    <property type="entry name" value="Magnesium transport protein CorA"/>
    <property type="match status" value="1"/>
</dbReference>
<comment type="similarity">
    <text evidence="2 12">Belongs to the CorA metal ion transporter (MIT) (TC 1.A.35) family.</text>
</comment>
<dbReference type="Proteomes" id="UP000320791">
    <property type="component" value="Unassembled WGS sequence"/>
</dbReference>
<dbReference type="SUPFAM" id="SSF143865">
    <property type="entry name" value="CorA soluble domain-like"/>
    <property type="match status" value="1"/>
</dbReference>
<dbReference type="RefSeq" id="WP_146325623.1">
    <property type="nucleotide sequence ID" value="NZ_BAABLR010000059.1"/>
</dbReference>
<keyword evidence="9 12" id="KW-0472">Membrane</keyword>
<dbReference type="AlphaFoldDB" id="A0A5C5TW55"/>